<feature type="transmembrane region" description="Helical" evidence="1">
    <location>
        <begin position="25"/>
        <end position="50"/>
    </location>
</feature>
<dbReference type="AlphaFoldDB" id="A0A0N1FAQ6"/>
<comment type="caution">
    <text evidence="2">The sequence shown here is derived from an EMBL/GenBank/DDBJ whole genome shotgun (WGS) entry which is preliminary data.</text>
</comment>
<keyword evidence="1" id="KW-0472">Membrane</keyword>
<keyword evidence="1" id="KW-0812">Transmembrane</keyword>
<dbReference type="EMBL" id="JUFX02000057">
    <property type="protein sequence ID" value="KPH88217.1"/>
    <property type="molecule type" value="Genomic_DNA"/>
</dbReference>
<evidence type="ECO:0000313" key="3">
    <source>
        <dbReference type="Proteomes" id="UP000031553"/>
    </source>
</evidence>
<keyword evidence="1" id="KW-1133">Transmembrane helix</keyword>
<evidence type="ECO:0000313" key="2">
    <source>
        <dbReference type="EMBL" id="KPH88217.1"/>
    </source>
</evidence>
<sequence length="105" mass="11804">MLLHVLLPELLLHLLRLLVTLHVHLLFLLALLHLLLLELLHLLGALLRLLHVRLGLRAHRHDGRAQQRCAQIPRAGPDGGCHDGSPVYGYHPSYRIRAGNPARCP</sequence>
<reference evidence="2 3" key="1">
    <citation type="submission" date="2015-07" db="EMBL/GenBank/DDBJ databases">
        <title>Draft Genome Sequence of Komagataeibacter intermedius Strain AF2, Isolated from Kombucha Tea.</title>
        <authorList>
            <person name="Santos R.A."/>
            <person name="Berretta A.A."/>
            <person name="Barud H.S."/>
            <person name="Ribeiro S.J."/>
            <person name="Gonzalez-Garcia L.N."/>
            <person name="Zucchi T.D."/>
            <person name="Goldman G.H."/>
            <person name="Riano-Pachon D.M."/>
        </authorList>
    </citation>
    <scope>NUCLEOTIDE SEQUENCE [LARGE SCALE GENOMIC DNA]</scope>
    <source>
        <strain evidence="2 3">AF2</strain>
    </source>
</reference>
<organism evidence="2 3">
    <name type="scientific">Komagataeibacter intermedius AF2</name>
    <dbReference type="NCBI Taxonomy" id="1458464"/>
    <lineage>
        <taxon>Bacteria</taxon>
        <taxon>Pseudomonadati</taxon>
        <taxon>Pseudomonadota</taxon>
        <taxon>Alphaproteobacteria</taxon>
        <taxon>Acetobacterales</taxon>
        <taxon>Acetobacteraceae</taxon>
        <taxon>Komagataeibacter</taxon>
    </lineage>
</organism>
<accession>A0A0N1FAQ6</accession>
<gene>
    <name evidence="2" type="ORF">GLUCOINTEAF2_0201812</name>
</gene>
<proteinExistence type="predicted"/>
<evidence type="ECO:0000256" key="1">
    <source>
        <dbReference type="SAM" id="Phobius"/>
    </source>
</evidence>
<name>A0A0N1FAQ6_9PROT</name>
<protein>
    <submittedName>
        <fullName evidence="2">Uncharacterized protein</fullName>
    </submittedName>
</protein>
<dbReference type="Proteomes" id="UP000031553">
    <property type="component" value="Unassembled WGS sequence"/>
</dbReference>